<protein>
    <submittedName>
        <fullName evidence="2">Uncharacterized protein</fullName>
    </submittedName>
</protein>
<dbReference type="STRING" id="1226968.A6A40_01290"/>
<name>A0A161JB30_9PROT</name>
<organism evidence="2 3">
    <name type="scientific">Azospirillum humicireducens</name>
    <dbReference type="NCBI Taxonomy" id="1226968"/>
    <lineage>
        <taxon>Bacteria</taxon>
        <taxon>Pseudomonadati</taxon>
        <taxon>Pseudomonadota</taxon>
        <taxon>Alphaproteobacteria</taxon>
        <taxon>Rhodospirillales</taxon>
        <taxon>Azospirillaceae</taxon>
        <taxon>Azospirillum</taxon>
    </lineage>
</organism>
<dbReference type="EMBL" id="CP015285">
    <property type="protein sequence ID" value="ANC90651.1"/>
    <property type="molecule type" value="Genomic_DNA"/>
</dbReference>
<keyword evidence="3" id="KW-1185">Reference proteome</keyword>
<dbReference type="AlphaFoldDB" id="A0A161JB30"/>
<evidence type="ECO:0000313" key="2">
    <source>
        <dbReference type="EMBL" id="ANC90651.1"/>
    </source>
</evidence>
<dbReference type="KEGG" id="ahu:A6A40_01290"/>
<reference evidence="2 3" key="1">
    <citation type="journal article" date="2013" name="Int. J. Syst. Evol. Microbiol.">
        <title>Azospirillum humicireducens sp. nov., a nitrogen-fixing bacterium isolated from a microbial fuel cell.</title>
        <authorList>
            <person name="Zhou S."/>
            <person name="Han L."/>
            <person name="Wang Y."/>
            <person name="Yang G."/>
            <person name="Zhuang L."/>
            <person name="Hu P."/>
        </authorList>
    </citation>
    <scope>NUCLEOTIDE SEQUENCE [LARGE SCALE GENOMIC DNA]</scope>
    <source>
        <strain evidence="2 3">SgZ-5</strain>
    </source>
</reference>
<dbReference type="RefSeq" id="WP_063633788.1">
    <property type="nucleotide sequence ID" value="NZ_CP015285.1"/>
</dbReference>
<proteinExistence type="predicted"/>
<sequence length="83" mass="8852">MPSRNAPAPLAPPQRAPSPTARTARRLPADGNRRPAQERCAHHSTHHAANHTPCAAAALPRPAAAAPAPLWTMMMERWLAATP</sequence>
<dbReference type="Proteomes" id="UP000077405">
    <property type="component" value="Chromosome"/>
</dbReference>
<gene>
    <name evidence="2" type="ORF">A6A40_01290</name>
</gene>
<accession>A0A161JB30</accession>
<feature type="compositionally biased region" description="Basic and acidic residues" evidence="1">
    <location>
        <begin position="27"/>
        <end position="41"/>
    </location>
</feature>
<feature type="region of interest" description="Disordered" evidence="1">
    <location>
        <begin position="1"/>
        <end position="52"/>
    </location>
</feature>
<evidence type="ECO:0000256" key="1">
    <source>
        <dbReference type="SAM" id="MobiDB-lite"/>
    </source>
</evidence>
<evidence type="ECO:0000313" key="3">
    <source>
        <dbReference type="Proteomes" id="UP000077405"/>
    </source>
</evidence>